<evidence type="ECO:0000313" key="7">
    <source>
        <dbReference type="EMBL" id="MDT0307197.1"/>
    </source>
</evidence>
<evidence type="ECO:0000256" key="5">
    <source>
        <dbReference type="ARBA" id="ARBA00022747"/>
    </source>
</evidence>
<comment type="caution">
    <text evidence="7">The sequence shown here is derived from an EMBL/GenBank/DDBJ whole genome shotgun (WGS) entry which is preliminary data.</text>
</comment>
<dbReference type="RefSeq" id="WP_311630139.1">
    <property type="nucleotide sequence ID" value="NZ_JAVREN010000010.1"/>
</dbReference>
<dbReference type="Proteomes" id="UP001183388">
    <property type="component" value="Unassembled WGS sequence"/>
</dbReference>
<evidence type="ECO:0000256" key="2">
    <source>
        <dbReference type="ARBA" id="ARBA00022603"/>
    </source>
</evidence>
<name>A0ABU2L6T8_9ACTN</name>
<dbReference type="InterPro" id="IPR029063">
    <property type="entry name" value="SAM-dependent_MTases_sf"/>
</dbReference>
<gene>
    <name evidence="7" type="ORF">RM780_09505</name>
</gene>
<comment type="similarity">
    <text evidence="6">Belongs to the class I-like SAM-binding methyltransferase superfamily. C5-methyltransferase family.</text>
</comment>
<reference evidence="8" key="1">
    <citation type="submission" date="2023-07" db="EMBL/GenBank/DDBJ databases">
        <title>30 novel species of actinomycetes from the DSMZ collection.</title>
        <authorList>
            <person name="Nouioui I."/>
        </authorList>
    </citation>
    <scope>NUCLEOTIDE SEQUENCE [LARGE SCALE GENOMIC DNA]</scope>
    <source>
        <strain evidence="8">DSM 44917</strain>
    </source>
</reference>
<proteinExistence type="inferred from homology"/>
<dbReference type="EC" id="2.1.1.37" evidence="1"/>
<evidence type="ECO:0000313" key="8">
    <source>
        <dbReference type="Proteomes" id="UP001183388"/>
    </source>
</evidence>
<dbReference type="Gene3D" id="3.90.120.10">
    <property type="entry name" value="DNA Methylase, subunit A, domain 2"/>
    <property type="match status" value="1"/>
</dbReference>
<dbReference type="GO" id="GO:0008168">
    <property type="term" value="F:methyltransferase activity"/>
    <property type="evidence" value="ECO:0007669"/>
    <property type="project" value="UniProtKB-KW"/>
</dbReference>
<feature type="active site" evidence="6">
    <location>
        <position position="74"/>
    </location>
</feature>
<dbReference type="InterPro" id="IPR050390">
    <property type="entry name" value="C5-Methyltransferase"/>
</dbReference>
<dbReference type="Gene3D" id="3.40.50.150">
    <property type="entry name" value="Vaccinia Virus protein VP39"/>
    <property type="match status" value="1"/>
</dbReference>
<accession>A0ABU2L6T8</accession>
<dbReference type="GO" id="GO:0032259">
    <property type="term" value="P:methylation"/>
    <property type="evidence" value="ECO:0007669"/>
    <property type="project" value="UniProtKB-KW"/>
</dbReference>
<protein>
    <recommendedName>
        <fullName evidence="1">DNA (cytosine-5-)-methyltransferase</fullName>
        <ecNumber evidence="1">2.1.1.37</ecNumber>
    </recommendedName>
</protein>
<sequence>MSITFTDIFCGAGGSSTGLVAAGLELRLAANHWARAIETHAANHPGADHVCADVSNYDMRRLPATDVLWASPICTEISPAGGRRRTAKKQARGQLALGLEEFGPVPQAAFDRTRATAYDVLRATEVHRYKVVLIENVIEFAVDWELFDWWRQGMELLGYESRFISVSSAHIGGDGNAPAPQWRDRIYGWFSRRGIPVPDLRPRPQAWCVECGEDVRAVQSWRNPRGPRLGKYRQQYDYRCPNTRCRNALVEPYVRPAADIIDWSDPGVRIADRDQHGKRPLAPSTLARIRAGLQMLGERRMVVTVNHGGHDGRAFPADAGPLPARTVKIGEAVLTPCGGTWNTTPYTADQPLRTRTTREMEGVAFPPGAHQEGGAEGAFVVEYRNHATPSPVDRPVGTVTAQGNHHALVIPYRNAATKTAAEPLHTLSTRDSAGLALPAPVVEDCFYRMLQPREQLLAQRFPPGYIVHGNRGEQTMQAGNAVSANVAQWLGRHVAEVLG</sequence>
<dbReference type="Pfam" id="PF00145">
    <property type="entry name" value="DNA_methylase"/>
    <property type="match status" value="1"/>
</dbReference>
<organism evidence="7 8">
    <name type="scientific">Streptomyces boetiae</name>
    <dbReference type="NCBI Taxonomy" id="3075541"/>
    <lineage>
        <taxon>Bacteria</taxon>
        <taxon>Bacillati</taxon>
        <taxon>Actinomycetota</taxon>
        <taxon>Actinomycetes</taxon>
        <taxon>Kitasatosporales</taxon>
        <taxon>Streptomycetaceae</taxon>
        <taxon>Streptomyces</taxon>
    </lineage>
</organism>
<dbReference type="PANTHER" id="PTHR10629">
    <property type="entry name" value="CYTOSINE-SPECIFIC METHYLTRANSFERASE"/>
    <property type="match status" value="1"/>
</dbReference>
<dbReference type="PANTHER" id="PTHR10629:SF52">
    <property type="entry name" value="DNA (CYTOSINE-5)-METHYLTRANSFERASE 1"/>
    <property type="match status" value="1"/>
</dbReference>
<keyword evidence="5" id="KW-0680">Restriction system</keyword>
<evidence type="ECO:0000256" key="1">
    <source>
        <dbReference type="ARBA" id="ARBA00011975"/>
    </source>
</evidence>
<evidence type="ECO:0000256" key="4">
    <source>
        <dbReference type="ARBA" id="ARBA00022691"/>
    </source>
</evidence>
<dbReference type="InterPro" id="IPR001525">
    <property type="entry name" value="C5_MeTfrase"/>
</dbReference>
<evidence type="ECO:0000256" key="6">
    <source>
        <dbReference type="PROSITE-ProRule" id="PRU01016"/>
    </source>
</evidence>
<dbReference type="PROSITE" id="PS51679">
    <property type="entry name" value="SAM_MT_C5"/>
    <property type="match status" value="1"/>
</dbReference>
<keyword evidence="4 6" id="KW-0949">S-adenosyl-L-methionine</keyword>
<dbReference type="SUPFAM" id="SSF53335">
    <property type="entry name" value="S-adenosyl-L-methionine-dependent methyltransferases"/>
    <property type="match status" value="1"/>
</dbReference>
<keyword evidence="2 6" id="KW-0489">Methyltransferase</keyword>
<dbReference type="EMBL" id="JAVREN010000010">
    <property type="protein sequence ID" value="MDT0307197.1"/>
    <property type="molecule type" value="Genomic_DNA"/>
</dbReference>
<keyword evidence="3 6" id="KW-0808">Transferase</keyword>
<evidence type="ECO:0000256" key="3">
    <source>
        <dbReference type="ARBA" id="ARBA00022679"/>
    </source>
</evidence>
<keyword evidence="8" id="KW-1185">Reference proteome</keyword>